<feature type="domain" description="CCHC-type" evidence="4">
    <location>
        <begin position="434"/>
        <end position="450"/>
    </location>
</feature>
<dbReference type="Pfam" id="PF00098">
    <property type="entry name" value="zf-CCHC"/>
    <property type="match status" value="1"/>
</dbReference>
<dbReference type="InterPro" id="IPR005162">
    <property type="entry name" value="Retrotrans_gag_dom"/>
</dbReference>
<keyword evidence="1" id="KW-0862">Zinc</keyword>
<feature type="region of interest" description="Disordered" evidence="3">
    <location>
        <begin position="829"/>
        <end position="849"/>
    </location>
</feature>
<keyword evidence="2" id="KW-0175">Coiled coil</keyword>
<feature type="compositionally biased region" description="Basic and acidic residues" evidence="3">
    <location>
        <begin position="619"/>
        <end position="629"/>
    </location>
</feature>
<feature type="region of interest" description="Disordered" evidence="3">
    <location>
        <begin position="1743"/>
        <end position="1764"/>
    </location>
</feature>
<dbReference type="GO" id="GO:0003676">
    <property type="term" value="F:nucleic acid binding"/>
    <property type="evidence" value="ECO:0007669"/>
    <property type="project" value="InterPro"/>
</dbReference>
<dbReference type="Pfam" id="PF07727">
    <property type="entry name" value="RVT_2"/>
    <property type="match status" value="1"/>
</dbReference>
<feature type="compositionally biased region" description="Basic and acidic residues" evidence="3">
    <location>
        <begin position="190"/>
        <end position="211"/>
    </location>
</feature>
<evidence type="ECO:0000259" key="4">
    <source>
        <dbReference type="PROSITE" id="PS50158"/>
    </source>
</evidence>
<keyword evidence="1" id="KW-0863">Zinc-finger</keyword>
<keyword evidence="1" id="KW-0479">Metal-binding</keyword>
<gene>
    <name evidence="5" type="ORF">Tci_058523</name>
</gene>
<feature type="region of interest" description="Disordered" evidence="3">
    <location>
        <begin position="1474"/>
        <end position="1520"/>
    </location>
</feature>
<dbReference type="Pfam" id="PF03732">
    <property type="entry name" value="Retrotrans_gag"/>
    <property type="match status" value="1"/>
</dbReference>
<feature type="region of interest" description="Disordered" evidence="3">
    <location>
        <begin position="190"/>
        <end position="216"/>
    </location>
</feature>
<dbReference type="Gene3D" id="4.10.60.10">
    <property type="entry name" value="Zinc finger, CCHC-type"/>
    <property type="match status" value="1"/>
</dbReference>
<dbReference type="InterPro" id="IPR036875">
    <property type="entry name" value="Znf_CCHC_sf"/>
</dbReference>
<dbReference type="SUPFAM" id="SSF57756">
    <property type="entry name" value="Retrovirus zinc finger-like domains"/>
    <property type="match status" value="1"/>
</dbReference>
<sequence>MAPKRTTISTLATTTTTTTTFVTDAQLKALIDQGVANALAVRDADKSRNGEDNHAFGMGVRRQDPPAQTVFCISNCTVENQIKFATCTLLGSALTWWNSHVKIVGPNVANAMTLTNLKKKMIDKYCPRGEIKKLEVEFWNLKIKESNKIERYIGGLPDMIHESVMASKPKTMQDAIEFTTELMDKKISTFSERQTKNKRKEDDNQQQENKRQNTGRAYAIVPGEKKPDIFFFKEGGVFGVLKEVCVCVEMDWMSKFGSKVRCTSGIVWHTLRVNALSFIDWDNYSLWEVILNGDSPPPTKIVDGVVQIVAPTTAKQRLAKKNKLKARGTLLMALPNKHQLKFNIHKDAKSLMEAIEKRFRGNKETKKSFASQSTSPQLDNEDLKQIDPGDLEEIDLKWPMAMLIMRAKRFLKTTRINLGANGTDTIGFDMSKVKCFNCHRRGHFARECRSPRDNRNKETPRRPVLAEAHQVLQDQIMSKLLESQVSDETSLGFDSQVFNCQVSNCEELHNHNYDNKVPKNSDNDGYKIGEGYHVVPPPYIGTFLPCKPNLVFTNDPNASESVANVFNVKSITNKPRQDMSKIHRPDAPIVEHWISDCKDETEIESVPKQREPSFVTSTEHVKSSRESIKKVKHHKQAANLRTNTQSSRGHKKNWNNKACFVCESLNHLIKDCDYYEKQMVQKPMWNSAMRVNHQNSVRMTHPHSNRNVFPTTILTRSRRMSLNAARHVPTAVTHSTVTSTWSVKHVVNKPHSPGNPQQALKDKGVIDSGRSRHMTGNISFLLKFEEIDGGYVAFGWDPRGGIKENLDADDDVDDAAFDVKENENDVYVSANGSDITDNKKHNEKAKRDDKGKSLIDSLIGVRDLRVEFEEFSFNSSNRVNAVSAPVNAVGPNPTNSTNSLNTVSPSVNVVSPNFGIARKSSFVDPFKYPDDPDMPELEDIVYSDDEEDVGAEADLSNLETNIPSMTRMVKEQGGLHQINDEDFNTCIFTYFLSQEEPKKVLQTLKDLSWIEAMQEELLQFKLQKVWVLVDLPKGKRAIEEGIDYDEVFAPVARIEAIRLFLANASFIGFEDPGYPDKVYKVVKELYGLHQAPQAWYETLANYLLESSFKRGKIDQTLFIKKQKGDILLVQVYVDDIIFGLSNKELYKAFEKLIKDKFQMTSTPIETKKPLLKDPDGEDVDVHIYRSMIRSLMYLTSSRPDIMFVVYACVRFQVTLKVSHLHAVKRIFSDYDGASLDRNSTTRGCQFLGCRWISWKCKKQNVVATSSTKAEYVAAASCVNAARHFITAVSYELMMFGLLKVATANLMLLGHKLMLSRATATLKRVNDNVQLRALIDGKKELARMGYEKPPSKLTFYKAVFSTQWKFLIHTLVKCLSAKRTTWNEFSRSMASDVICLATGRKFNFSEYIFDSMVRNVDSPSKFLIYTSLALTQKVFENMRRVGKGFSCVETPLFDSMLVQPQPQAEEGVEIPIAPAPLSTTSAPLPTNLQDPTPTPHATPPQDQPPTPHDSPPQDQPTTPHESFMPLLTTLMETCATLSQKVAELEKDKHSQALEILQLKKRVRRLERKKKSKNLGLKRLRKKRLNQEDVNAGSKGVSVVSAPELVSATEPTVFDDEDVIMTMAQTLIKMKEEKAKLLDEQIAQKLYDEEERHLDSIRKYQNLKKKPVSIAQARKDMIIYLKNMAGYKMEFFKVMTYDKVRPIFKKEYKKVQTLFKPDKDVHETKKKRVADETLLQESFKKLRAVEVSGSESTQETPSNDPKEMTKEDVQNIDCGVHHVSSTKGHDIFMLIEKDYHLSNAVMILMLNGKLQVEEDNEMARDLVIKIIIEVYREQRVKEDAQNYSKATLRTLASLMSQSSTLQLDNEDLEQITTDDLKEMDLKWQVAMITTRVKRFIKKTGRNLNFNGKKLVGFDKTRVE</sequence>
<evidence type="ECO:0000256" key="1">
    <source>
        <dbReference type="PROSITE-ProRule" id="PRU00047"/>
    </source>
</evidence>
<dbReference type="InterPro" id="IPR013103">
    <property type="entry name" value="RVT_2"/>
</dbReference>
<feature type="compositionally biased region" description="Pro residues" evidence="3">
    <location>
        <begin position="1491"/>
        <end position="1513"/>
    </location>
</feature>
<dbReference type="GO" id="GO:0008270">
    <property type="term" value="F:zinc ion binding"/>
    <property type="evidence" value="ECO:0007669"/>
    <property type="project" value="UniProtKB-KW"/>
</dbReference>
<reference evidence="5" key="1">
    <citation type="journal article" date="2019" name="Sci. Rep.">
        <title>Draft genome of Tanacetum cinerariifolium, the natural source of mosquito coil.</title>
        <authorList>
            <person name="Yamashiro T."/>
            <person name="Shiraishi A."/>
            <person name="Satake H."/>
            <person name="Nakayama K."/>
        </authorList>
    </citation>
    <scope>NUCLEOTIDE SEQUENCE</scope>
</reference>
<dbReference type="PROSITE" id="PS50158">
    <property type="entry name" value="ZF_CCHC"/>
    <property type="match status" value="1"/>
</dbReference>
<feature type="compositionally biased region" description="Basic and acidic residues" evidence="3">
    <location>
        <begin position="836"/>
        <end position="849"/>
    </location>
</feature>
<feature type="compositionally biased region" description="Polar residues" evidence="3">
    <location>
        <begin position="1747"/>
        <end position="1757"/>
    </location>
</feature>
<evidence type="ECO:0000256" key="2">
    <source>
        <dbReference type="SAM" id="Coils"/>
    </source>
</evidence>
<protein>
    <recommendedName>
        <fullName evidence="4">CCHC-type domain-containing protein</fullName>
    </recommendedName>
</protein>
<feature type="region of interest" description="Disordered" evidence="3">
    <location>
        <begin position="605"/>
        <end position="650"/>
    </location>
</feature>
<organism evidence="5">
    <name type="scientific">Tanacetum cinerariifolium</name>
    <name type="common">Dalmatian daisy</name>
    <name type="synonym">Chrysanthemum cinerariifolium</name>
    <dbReference type="NCBI Taxonomy" id="118510"/>
    <lineage>
        <taxon>Eukaryota</taxon>
        <taxon>Viridiplantae</taxon>
        <taxon>Streptophyta</taxon>
        <taxon>Embryophyta</taxon>
        <taxon>Tracheophyta</taxon>
        <taxon>Spermatophyta</taxon>
        <taxon>Magnoliopsida</taxon>
        <taxon>eudicotyledons</taxon>
        <taxon>Gunneridae</taxon>
        <taxon>Pentapetalae</taxon>
        <taxon>asterids</taxon>
        <taxon>campanulids</taxon>
        <taxon>Asterales</taxon>
        <taxon>Asteraceae</taxon>
        <taxon>Asteroideae</taxon>
        <taxon>Anthemideae</taxon>
        <taxon>Anthemidinae</taxon>
        <taxon>Tanacetum</taxon>
    </lineage>
</organism>
<name>A0A6L2NPN0_TANCI</name>
<proteinExistence type="predicted"/>
<evidence type="ECO:0000256" key="3">
    <source>
        <dbReference type="SAM" id="MobiDB-lite"/>
    </source>
</evidence>
<comment type="caution">
    <text evidence="5">The sequence shown here is derived from an EMBL/GenBank/DDBJ whole genome shotgun (WGS) entry which is preliminary data.</text>
</comment>
<dbReference type="PANTHER" id="PTHR11439">
    <property type="entry name" value="GAG-POL-RELATED RETROTRANSPOSON"/>
    <property type="match status" value="1"/>
</dbReference>
<feature type="compositionally biased region" description="Polar residues" evidence="3">
    <location>
        <begin position="368"/>
        <end position="378"/>
    </location>
</feature>
<dbReference type="SMART" id="SM00343">
    <property type="entry name" value="ZnF_C2HC"/>
    <property type="match status" value="2"/>
</dbReference>
<feature type="coiled-coil region" evidence="2">
    <location>
        <begin position="1526"/>
        <end position="1581"/>
    </location>
</feature>
<feature type="compositionally biased region" description="Polar residues" evidence="3">
    <location>
        <begin position="1476"/>
        <end position="1487"/>
    </location>
</feature>
<dbReference type="InterPro" id="IPR001878">
    <property type="entry name" value="Znf_CCHC"/>
</dbReference>
<accession>A0A6L2NPN0</accession>
<evidence type="ECO:0000313" key="5">
    <source>
        <dbReference type="EMBL" id="GEU86545.1"/>
    </source>
</evidence>
<dbReference type="EMBL" id="BKCJ010009347">
    <property type="protein sequence ID" value="GEU86545.1"/>
    <property type="molecule type" value="Genomic_DNA"/>
</dbReference>
<feature type="region of interest" description="Disordered" evidence="3">
    <location>
        <begin position="362"/>
        <end position="386"/>
    </location>
</feature>
<dbReference type="PANTHER" id="PTHR11439:SF495">
    <property type="entry name" value="REVERSE TRANSCRIPTASE, RNA-DEPENDENT DNA POLYMERASE-RELATED"/>
    <property type="match status" value="1"/>
</dbReference>